<dbReference type="AlphaFoldDB" id="A0AAW1MXT4"/>
<reference evidence="2" key="1">
    <citation type="submission" date="2024-03" db="EMBL/GenBank/DDBJ databases">
        <title>WGS assembly of Saponaria officinalis var. Norfolk2.</title>
        <authorList>
            <person name="Jenkins J."/>
            <person name="Shu S."/>
            <person name="Grimwood J."/>
            <person name="Barry K."/>
            <person name="Goodstein D."/>
            <person name="Schmutz J."/>
            <person name="Leebens-Mack J."/>
            <person name="Osbourn A."/>
        </authorList>
    </citation>
    <scope>NUCLEOTIDE SEQUENCE [LARGE SCALE GENOMIC DNA]</scope>
    <source>
        <strain evidence="2">JIC</strain>
    </source>
</reference>
<proteinExistence type="predicted"/>
<comment type="caution">
    <text evidence="2">The sequence shown here is derived from an EMBL/GenBank/DDBJ whole genome shotgun (WGS) entry which is preliminary data.</text>
</comment>
<dbReference type="InterPro" id="IPR056924">
    <property type="entry name" value="SH3_Tf2-1"/>
</dbReference>
<keyword evidence="3" id="KW-1185">Reference proteome</keyword>
<evidence type="ECO:0000259" key="1">
    <source>
        <dbReference type="Pfam" id="PF24626"/>
    </source>
</evidence>
<gene>
    <name evidence="2" type="ORF">RND81_02G171000</name>
</gene>
<dbReference type="Pfam" id="PF24626">
    <property type="entry name" value="SH3_Tf2-1"/>
    <property type="match status" value="1"/>
</dbReference>
<dbReference type="SUPFAM" id="SSF54160">
    <property type="entry name" value="Chromo domain-like"/>
    <property type="match status" value="1"/>
</dbReference>
<evidence type="ECO:0000313" key="2">
    <source>
        <dbReference type="EMBL" id="KAK9750069.1"/>
    </source>
</evidence>
<organism evidence="2 3">
    <name type="scientific">Saponaria officinalis</name>
    <name type="common">Common soapwort</name>
    <name type="synonym">Lychnis saponaria</name>
    <dbReference type="NCBI Taxonomy" id="3572"/>
    <lineage>
        <taxon>Eukaryota</taxon>
        <taxon>Viridiplantae</taxon>
        <taxon>Streptophyta</taxon>
        <taxon>Embryophyta</taxon>
        <taxon>Tracheophyta</taxon>
        <taxon>Spermatophyta</taxon>
        <taxon>Magnoliopsida</taxon>
        <taxon>eudicotyledons</taxon>
        <taxon>Gunneridae</taxon>
        <taxon>Pentapetalae</taxon>
        <taxon>Caryophyllales</taxon>
        <taxon>Caryophyllaceae</taxon>
        <taxon>Caryophylleae</taxon>
        <taxon>Saponaria</taxon>
    </lineage>
</organism>
<accession>A0AAW1MXT4</accession>
<sequence length="166" mass="19528">MKMLQFQLQKAQNWMKQQADRNRSEREFNIGDWVYLKLQSYRQMSIQHRGNEKLSQKYYGPFQIIDKIGRVSYKLHFPSYSQIHPVFHVSQLKKCYDSSLCAGVLPALFHDSSTPKVPEAIIERQLVKRGRVAATKILVKWLGLPIEDATWMFYNDFIAQFPNSNL</sequence>
<protein>
    <recommendedName>
        <fullName evidence="1">Tf2-1-like SH3-like domain-containing protein</fullName>
    </recommendedName>
</protein>
<dbReference type="InterPro" id="IPR016197">
    <property type="entry name" value="Chromo-like_dom_sf"/>
</dbReference>
<dbReference type="PANTHER" id="PTHR46148">
    <property type="entry name" value="CHROMO DOMAIN-CONTAINING PROTEIN"/>
    <property type="match status" value="1"/>
</dbReference>
<dbReference type="Proteomes" id="UP001443914">
    <property type="component" value="Unassembled WGS sequence"/>
</dbReference>
<dbReference type="EMBL" id="JBDFQZ010000002">
    <property type="protein sequence ID" value="KAK9750069.1"/>
    <property type="molecule type" value="Genomic_DNA"/>
</dbReference>
<feature type="domain" description="Tf2-1-like SH3-like" evidence="1">
    <location>
        <begin position="31"/>
        <end position="95"/>
    </location>
</feature>
<dbReference type="PANTHER" id="PTHR46148:SF52">
    <property type="entry name" value="OS04G0603800 PROTEIN"/>
    <property type="match status" value="1"/>
</dbReference>
<name>A0AAW1MXT4_SAPOF</name>
<evidence type="ECO:0000313" key="3">
    <source>
        <dbReference type="Proteomes" id="UP001443914"/>
    </source>
</evidence>